<proteinExistence type="predicted"/>
<dbReference type="AlphaFoldDB" id="A0A9P8I5F9"/>
<reference evidence="2" key="1">
    <citation type="submission" date="2021-03" db="EMBL/GenBank/DDBJ databases">
        <title>Comparative genomics and phylogenomic investigation of the class Geoglossomycetes provide insights into ecological specialization and systematics.</title>
        <authorList>
            <person name="Melie T."/>
            <person name="Pirro S."/>
            <person name="Miller A.N."/>
            <person name="Quandt A."/>
        </authorList>
    </citation>
    <scope>NUCLEOTIDE SEQUENCE</scope>
    <source>
        <strain evidence="2">GBOQ0MN5Z8</strain>
    </source>
</reference>
<dbReference type="OrthoDB" id="5377039at2759"/>
<feature type="compositionally biased region" description="Polar residues" evidence="1">
    <location>
        <begin position="34"/>
        <end position="52"/>
    </location>
</feature>
<sequence>MSAVDDGDSAMRSDSEPDLDDVEGSNFHDVANFHITNTNNTEGSLNHLNSMNPADLELSPPASQASNNSPTQATTASTTRRVGWPDRDPPAFRMLRSNGGMYSEDSGQRGLSRHGLRGGKNMSMLDPVKLDGHIREPKKNVPGSAWMNNRAQEEYATALEKLQDPLWSMREFDDFFDERDMIIHPKTT</sequence>
<keyword evidence="3" id="KW-1185">Reference proteome</keyword>
<dbReference type="Proteomes" id="UP000698800">
    <property type="component" value="Unassembled WGS sequence"/>
</dbReference>
<protein>
    <submittedName>
        <fullName evidence="2">Uncharacterized protein</fullName>
    </submittedName>
</protein>
<gene>
    <name evidence="2" type="ORF">FGG08_002879</name>
</gene>
<feature type="compositionally biased region" description="Polar residues" evidence="1">
    <location>
        <begin position="71"/>
        <end position="80"/>
    </location>
</feature>
<accession>A0A9P8I5F9</accession>
<evidence type="ECO:0000313" key="3">
    <source>
        <dbReference type="Proteomes" id="UP000698800"/>
    </source>
</evidence>
<organism evidence="2 3">
    <name type="scientific">Glutinoglossum americanum</name>
    <dbReference type="NCBI Taxonomy" id="1670608"/>
    <lineage>
        <taxon>Eukaryota</taxon>
        <taxon>Fungi</taxon>
        <taxon>Dikarya</taxon>
        <taxon>Ascomycota</taxon>
        <taxon>Pezizomycotina</taxon>
        <taxon>Geoglossomycetes</taxon>
        <taxon>Geoglossales</taxon>
        <taxon>Geoglossaceae</taxon>
        <taxon>Glutinoglossum</taxon>
    </lineage>
</organism>
<name>A0A9P8I5F9_9PEZI</name>
<evidence type="ECO:0000256" key="1">
    <source>
        <dbReference type="SAM" id="MobiDB-lite"/>
    </source>
</evidence>
<feature type="compositionally biased region" description="Low complexity" evidence="1">
    <location>
        <begin position="59"/>
        <end position="70"/>
    </location>
</feature>
<feature type="region of interest" description="Disordered" evidence="1">
    <location>
        <begin position="1"/>
        <end position="123"/>
    </location>
</feature>
<evidence type="ECO:0000313" key="2">
    <source>
        <dbReference type="EMBL" id="KAH0542740.1"/>
    </source>
</evidence>
<comment type="caution">
    <text evidence="2">The sequence shown here is derived from an EMBL/GenBank/DDBJ whole genome shotgun (WGS) entry which is preliminary data.</text>
</comment>
<dbReference type="EMBL" id="JAGHQL010000047">
    <property type="protein sequence ID" value="KAH0542740.1"/>
    <property type="molecule type" value="Genomic_DNA"/>
</dbReference>